<dbReference type="InterPro" id="IPR013325">
    <property type="entry name" value="RNA_pol_sigma_r2"/>
</dbReference>
<evidence type="ECO:0000256" key="3">
    <source>
        <dbReference type="ARBA" id="ARBA00023082"/>
    </source>
</evidence>
<evidence type="ECO:0000259" key="7">
    <source>
        <dbReference type="Pfam" id="PF08281"/>
    </source>
</evidence>
<dbReference type="InterPro" id="IPR013324">
    <property type="entry name" value="RNA_pol_sigma_r3/r4-like"/>
</dbReference>
<evidence type="ECO:0000313" key="8">
    <source>
        <dbReference type="EMBL" id="MPR37298.1"/>
    </source>
</evidence>
<dbReference type="InterPro" id="IPR007627">
    <property type="entry name" value="RNA_pol_sigma70_r2"/>
</dbReference>
<feature type="domain" description="RNA polymerase sigma factor 70 region 4 type 2" evidence="7">
    <location>
        <begin position="132"/>
        <end position="182"/>
    </location>
</feature>
<feature type="domain" description="RNA polymerase sigma-70 region 2" evidence="6">
    <location>
        <begin position="35"/>
        <end position="102"/>
    </location>
</feature>
<dbReference type="InterPro" id="IPR014284">
    <property type="entry name" value="RNA_pol_sigma-70_dom"/>
</dbReference>
<protein>
    <submittedName>
        <fullName evidence="8">Sigma-70 family RNA polymerase sigma factor</fullName>
    </submittedName>
</protein>
<evidence type="ECO:0000313" key="9">
    <source>
        <dbReference type="Proteomes" id="UP000479293"/>
    </source>
</evidence>
<dbReference type="GO" id="GO:0003677">
    <property type="term" value="F:DNA binding"/>
    <property type="evidence" value="ECO:0007669"/>
    <property type="project" value="UniProtKB-KW"/>
</dbReference>
<keyword evidence="5" id="KW-0804">Transcription</keyword>
<dbReference type="InterPro" id="IPR039425">
    <property type="entry name" value="RNA_pol_sigma-70-like"/>
</dbReference>
<evidence type="ECO:0000259" key="6">
    <source>
        <dbReference type="Pfam" id="PF04542"/>
    </source>
</evidence>
<dbReference type="NCBIfam" id="TIGR02937">
    <property type="entry name" value="sigma70-ECF"/>
    <property type="match status" value="1"/>
</dbReference>
<dbReference type="PANTHER" id="PTHR43133:SF8">
    <property type="entry name" value="RNA POLYMERASE SIGMA FACTOR HI_1459-RELATED"/>
    <property type="match status" value="1"/>
</dbReference>
<dbReference type="SUPFAM" id="SSF88946">
    <property type="entry name" value="Sigma2 domain of RNA polymerase sigma factors"/>
    <property type="match status" value="1"/>
</dbReference>
<sequence>MGRQKQPVRNHSHLDNLDTILAGCRRRNRQSQEKLYRRFYPALFSLCRNFFGQEHDALTALNNGMLRVFQHVNQYDPQKGEFFNWMYTIVRNAALTLLRDRKTQCFEYEEIDDLMGFESPENPLDALTAGDIQVYLMQLPVATRRICGLFYLDGFSVKEISDALGIREGTVKWHLSESRTRLKPILEKALR</sequence>
<comment type="similarity">
    <text evidence="1">Belongs to the sigma-70 factor family. ECF subfamily.</text>
</comment>
<keyword evidence="4" id="KW-0238">DNA-binding</keyword>
<dbReference type="InterPro" id="IPR036388">
    <property type="entry name" value="WH-like_DNA-bd_sf"/>
</dbReference>
<organism evidence="8 9">
    <name type="scientific">Salmonirosea aquatica</name>
    <dbReference type="NCBI Taxonomy" id="2654236"/>
    <lineage>
        <taxon>Bacteria</taxon>
        <taxon>Pseudomonadati</taxon>
        <taxon>Bacteroidota</taxon>
        <taxon>Cytophagia</taxon>
        <taxon>Cytophagales</taxon>
        <taxon>Spirosomataceae</taxon>
        <taxon>Salmonirosea</taxon>
    </lineage>
</organism>
<dbReference type="Gene3D" id="1.10.1740.10">
    <property type="match status" value="1"/>
</dbReference>
<accession>A0A7C9BGY2</accession>
<proteinExistence type="inferred from homology"/>
<dbReference type="Gene3D" id="1.10.10.10">
    <property type="entry name" value="Winged helix-like DNA-binding domain superfamily/Winged helix DNA-binding domain"/>
    <property type="match status" value="1"/>
</dbReference>
<gene>
    <name evidence="8" type="ORF">GBK04_29215</name>
</gene>
<evidence type="ECO:0000256" key="5">
    <source>
        <dbReference type="ARBA" id="ARBA00023163"/>
    </source>
</evidence>
<dbReference type="Pfam" id="PF04542">
    <property type="entry name" value="Sigma70_r2"/>
    <property type="match status" value="1"/>
</dbReference>
<reference evidence="8 9" key="1">
    <citation type="submission" date="2019-10" db="EMBL/GenBank/DDBJ databases">
        <title>Draft Genome Sequence of Cytophagaceae sp. SJW1-29.</title>
        <authorList>
            <person name="Choi A."/>
        </authorList>
    </citation>
    <scope>NUCLEOTIDE SEQUENCE [LARGE SCALE GENOMIC DNA]</scope>
    <source>
        <strain evidence="8 9">SJW1-29</strain>
    </source>
</reference>
<keyword evidence="2" id="KW-0805">Transcription regulation</keyword>
<dbReference type="SUPFAM" id="SSF88659">
    <property type="entry name" value="Sigma3 and sigma4 domains of RNA polymerase sigma factors"/>
    <property type="match status" value="1"/>
</dbReference>
<dbReference type="AlphaFoldDB" id="A0A7C9BGY2"/>
<dbReference type="Pfam" id="PF08281">
    <property type="entry name" value="Sigma70_r4_2"/>
    <property type="match status" value="1"/>
</dbReference>
<evidence type="ECO:0000256" key="4">
    <source>
        <dbReference type="ARBA" id="ARBA00023125"/>
    </source>
</evidence>
<evidence type="ECO:0000256" key="1">
    <source>
        <dbReference type="ARBA" id="ARBA00010641"/>
    </source>
</evidence>
<dbReference type="PANTHER" id="PTHR43133">
    <property type="entry name" value="RNA POLYMERASE ECF-TYPE SIGMA FACTO"/>
    <property type="match status" value="1"/>
</dbReference>
<dbReference type="Proteomes" id="UP000479293">
    <property type="component" value="Unassembled WGS sequence"/>
</dbReference>
<keyword evidence="3" id="KW-0731">Sigma factor</keyword>
<dbReference type="InterPro" id="IPR013249">
    <property type="entry name" value="RNA_pol_sigma70_r4_t2"/>
</dbReference>
<dbReference type="EMBL" id="WHLY01000004">
    <property type="protein sequence ID" value="MPR37298.1"/>
    <property type="molecule type" value="Genomic_DNA"/>
</dbReference>
<keyword evidence="9" id="KW-1185">Reference proteome</keyword>
<dbReference type="GO" id="GO:0016987">
    <property type="term" value="F:sigma factor activity"/>
    <property type="evidence" value="ECO:0007669"/>
    <property type="project" value="UniProtKB-KW"/>
</dbReference>
<comment type="caution">
    <text evidence="8">The sequence shown here is derived from an EMBL/GenBank/DDBJ whole genome shotgun (WGS) entry which is preliminary data.</text>
</comment>
<evidence type="ECO:0000256" key="2">
    <source>
        <dbReference type="ARBA" id="ARBA00023015"/>
    </source>
</evidence>
<name>A0A7C9BGY2_9BACT</name>
<dbReference type="GO" id="GO:0006352">
    <property type="term" value="P:DNA-templated transcription initiation"/>
    <property type="evidence" value="ECO:0007669"/>
    <property type="project" value="InterPro"/>
</dbReference>